<dbReference type="InterPro" id="IPR011529">
    <property type="entry name" value="Glu_5kinase"/>
</dbReference>
<dbReference type="InterPro" id="IPR002478">
    <property type="entry name" value="PUA"/>
</dbReference>
<dbReference type="InterPro" id="IPR036393">
    <property type="entry name" value="AceGlu_kinase-like_sf"/>
</dbReference>
<feature type="binding site" evidence="8">
    <location>
        <position position="49"/>
    </location>
    <ligand>
        <name>ATP</name>
        <dbReference type="ChEBI" id="CHEBI:30616"/>
    </ligand>
</feature>
<proteinExistence type="inferred from homology"/>
<dbReference type="InterPro" id="IPR036974">
    <property type="entry name" value="PUA_sf"/>
</dbReference>
<evidence type="ECO:0000256" key="9">
    <source>
        <dbReference type="SAM" id="MobiDB-lite"/>
    </source>
</evidence>
<dbReference type="GO" id="GO:0055129">
    <property type="term" value="P:L-proline biosynthetic process"/>
    <property type="evidence" value="ECO:0007669"/>
    <property type="project" value="UniProtKB-UniRule"/>
</dbReference>
<dbReference type="InterPro" id="IPR015947">
    <property type="entry name" value="PUA-like_sf"/>
</dbReference>
<dbReference type="NCBIfam" id="TIGR01027">
    <property type="entry name" value="proB"/>
    <property type="match status" value="1"/>
</dbReference>
<name>A0A8E0NC20_9CAUL</name>
<dbReference type="AlphaFoldDB" id="A0A8E0NC20"/>
<evidence type="ECO:0000259" key="10">
    <source>
        <dbReference type="SMART" id="SM00359"/>
    </source>
</evidence>
<feature type="domain" description="PUA" evidence="10">
    <location>
        <begin position="319"/>
        <end position="401"/>
    </location>
</feature>
<feature type="binding site" evidence="8">
    <location>
        <begin position="209"/>
        <end position="210"/>
    </location>
    <ligand>
        <name>ATP</name>
        <dbReference type="ChEBI" id="CHEBI:30616"/>
    </ligand>
</feature>
<organism evidence="11 12">
    <name type="scientific">Brevundimonas abyssalis TAR-001</name>
    <dbReference type="NCBI Taxonomy" id="1391729"/>
    <lineage>
        <taxon>Bacteria</taxon>
        <taxon>Pseudomonadati</taxon>
        <taxon>Pseudomonadota</taxon>
        <taxon>Alphaproteobacteria</taxon>
        <taxon>Caulobacterales</taxon>
        <taxon>Caulobacteraceae</taxon>
        <taxon>Brevundimonas</taxon>
    </lineage>
</organism>
<dbReference type="GO" id="GO:0003723">
    <property type="term" value="F:RNA binding"/>
    <property type="evidence" value="ECO:0007669"/>
    <property type="project" value="InterPro"/>
</dbReference>
<dbReference type="PIRSF" id="PIRSF000729">
    <property type="entry name" value="GK"/>
    <property type="match status" value="1"/>
</dbReference>
<dbReference type="GO" id="GO:0004349">
    <property type="term" value="F:glutamate 5-kinase activity"/>
    <property type="evidence" value="ECO:0007669"/>
    <property type="project" value="UniProtKB-UniRule"/>
</dbReference>
<dbReference type="CDD" id="cd04242">
    <property type="entry name" value="AAK_G5K_ProB"/>
    <property type="match status" value="1"/>
</dbReference>
<comment type="caution">
    <text evidence="11">The sequence shown here is derived from an EMBL/GenBank/DDBJ whole genome shotgun (WGS) entry which is preliminary data.</text>
</comment>
<dbReference type="Pfam" id="PF01472">
    <property type="entry name" value="PUA"/>
    <property type="match status" value="1"/>
</dbReference>
<evidence type="ECO:0000313" key="11">
    <source>
        <dbReference type="EMBL" id="GAD59600.1"/>
    </source>
</evidence>
<keyword evidence="2 8" id="KW-0028">Amino-acid biosynthesis</keyword>
<evidence type="ECO:0000256" key="1">
    <source>
        <dbReference type="ARBA" id="ARBA00022490"/>
    </source>
</evidence>
<dbReference type="SUPFAM" id="SSF53633">
    <property type="entry name" value="Carbamate kinase-like"/>
    <property type="match status" value="1"/>
</dbReference>
<keyword evidence="1 8" id="KW-0963">Cytoplasm</keyword>
<dbReference type="PROSITE" id="PS50890">
    <property type="entry name" value="PUA"/>
    <property type="match status" value="1"/>
</dbReference>
<feature type="binding site" evidence="8">
    <location>
        <position position="189"/>
    </location>
    <ligand>
        <name>substrate</name>
    </ligand>
</feature>
<evidence type="ECO:0000256" key="7">
    <source>
        <dbReference type="ARBA" id="ARBA00022840"/>
    </source>
</evidence>
<keyword evidence="4 8" id="KW-0808">Transferase</keyword>
<feature type="region of interest" description="Disordered" evidence="9">
    <location>
        <begin position="1"/>
        <end position="25"/>
    </location>
</feature>
<dbReference type="UniPathway" id="UPA00098">
    <property type="reaction ID" value="UER00359"/>
</dbReference>
<evidence type="ECO:0000256" key="4">
    <source>
        <dbReference type="ARBA" id="ARBA00022679"/>
    </source>
</evidence>
<feature type="binding site" evidence="8">
    <location>
        <position position="177"/>
    </location>
    <ligand>
        <name>substrate</name>
    </ligand>
</feature>
<dbReference type="EC" id="2.7.2.11" evidence="8"/>
<dbReference type="Pfam" id="PF00696">
    <property type="entry name" value="AA_kinase"/>
    <property type="match status" value="1"/>
</dbReference>
<comment type="function">
    <text evidence="8">Catalyzes the transfer of a phosphate group to glutamate to form L-glutamate 5-phosphate.</text>
</comment>
<sequence length="428" mass="45786">MRDRPIQFMTDDAQTTTQTDAATDDHVDKPRRMTRAARVISESKRIVVKIGSSLLVDRKTNRVDHVRLNGLAADISGWRKQGKEVLIVSSGAVALGRRRLGPKARGPGLEKKQASAAAGQSLLMAGWEQAFDPHGVITAQILLTRDDTETRRRWLNARATVGALLGMGAVPIINENDTIVTEQIRYGDNDRLAARVAQMISADLLILLSDVDGIYTADPRVDPDAKHIPYIETLTPEIEAMATGANAEAGVGTGGMATKVMAARIASEAGCITLIAAGRAKTRGSQHLEQGRRCTVIAASTTVKDAYKQWIGGSLATRGELVVDAGCKRALISGKSLLAVGVKEVRGTFGKGDTVVLLDETGADLASGLVRYDVKDLERIKGLRSGALKEALGYAGGPVVIHADDLSLRDTVVETRGPHNVRPKRAKR</sequence>
<protein>
    <recommendedName>
        <fullName evidence="8">Glutamate 5-kinase</fullName>
        <ecNumber evidence="8">2.7.2.11</ecNumber>
    </recommendedName>
    <alternativeName>
        <fullName evidence="8">Gamma-glutamyl kinase</fullName>
        <shortName evidence="8">GK</shortName>
    </alternativeName>
</protein>
<dbReference type="Gene3D" id="3.40.1160.10">
    <property type="entry name" value="Acetylglutamate kinase-like"/>
    <property type="match status" value="2"/>
</dbReference>
<dbReference type="PANTHER" id="PTHR43654">
    <property type="entry name" value="GLUTAMATE 5-KINASE"/>
    <property type="match status" value="1"/>
</dbReference>
<keyword evidence="3 8" id="KW-0641">Proline biosynthesis</keyword>
<comment type="pathway">
    <text evidence="8">Amino-acid biosynthesis; L-proline biosynthesis; L-glutamate 5-semialdehyde from L-glutamate: step 1/2.</text>
</comment>
<dbReference type="InterPro" id="IPR001057">
    <property type="entry name" value="Glu/AcGlu_kinase"/>
</dbReference>
<dbReference type="CDD" id="cd21157">
    <property type="entry name" value="PUA_G5K"/>
    <property type="match status" value="1"/>
</dbReference>
<dbReference type="InterPro" id="IPR005715">
    <property type="entry name" value="Glu_5kinase/COase_Synthase"/>
</dbReference>
<comment type="similarity">
    <text evidence="8">Belongs to the glutamate 5-kinase family.</text>
</comment>
<evidence type="ECO:0000256" key="5">
    <source>
        <dbReference type="ARBA" id="ARBA00022741"/>
    </source>
</evidence>
<dbReference type="PROSITE" id="PS00902">
    <property type="entry name" value="GLUTAMATE_5_KINASE"/>
    <property type="match status" value="1"/>
</dbReference>
<dbReference type="SMART" id="SM00359">
    <property type="entry name" value="PUA"/>
    <property type="match status" value="1"/>
</dbReference>
<dbReference type="GO" id="GO:0005524">
    <property type="term" value="F:ATP binding"/>
    <property type="evidence" value="ECO:0007669"/>
    <property type="project" value="UniProtKB-KW"/>
</dbReference>
<dbReference type="Gene3D" id="2.30.130.10">
    <property type="entry name" value="PUA domain"/>
    <property type="match status" value="1"/>
</dbReference>
<feature type="binding site" evidence="8">
    <location>
        <position position="90"/>
    </location>
    <ligand>
        <name>substrate</name>
    </ligand>
</feature>
<keyword evidence="5 8" id="KW-0547">Nucleotide-binding</keyword>
<dbReference type="EMBL" id="BATC01000032">
    <property type="protein sequence ID" value="GAD59600.1"/>
    <property type="molecule type" value="Genomic_DNA"/>
</dbReference>
<evidence type="ECO:0000256" key="6">
    <source>
        <dbReference type="ARBA" id="ARBA00022777"/>
    </source>
</evidence>
<keyword evidence="7 8" id="KW-0067">ATP-binding</keyword>
<dbReference type="PANTHER" id="PTHR43654:SF1">
    <property type="entry name" value="ISOPENTENYL PHOSPHATE KINASE"/>
    <property type="match status" value="1"/>
</dbReference>
<evidence type="ECO:0000256" key="3">
    <source>
        <dbReference type="ARBA" id="ARBA00022650"/>
    </source>
</evidence>
<dbReference type="PRINTS" id="PR00474">
    <property type="entry name" value="GLU5KINASE"/>
</dbReference>
<dbReference type="HAMAP" id="MF_00456">
    <property type="entry name" value="ProB"/>
    <property type="match status" value="1"/>
</dbReference>
<gene>
    <name evidence="8" type="primary">proB</name>
    <name evidence="11" type="ORF">MBEBAB_1850</name>
</gene>
<evidence type="ECO:0000313" key="12">
    <source>
        <dbReference type="Proteomes" id="UP000016569"/>
    </source>
</evidence>
<dbReference type="Proteomes" id="UP000016569">
    <property type="component" value="Unassembled WGS sequence"/>
</dbReference>
<dbReference type="InterPro" id="IPR001048">
    <property type="entry name" value="Asp/Glu/Uridylate_kinase"/>
</dbReference>
<evidence type="ECO:0000256" key="8">
    <source>
        <dbReference type="HAMAP-Rule" id="MF_00456"/>
    </source>
</evidence>
<feature type="binding site" evidence="8">
    <location>
        <begin position="253"/>
        <end position="259"/>
    </location>
    <ligand>
        <name>ATP</name>
        <dbReference type="ChEBI" id="CHEBI:30616"/>
    </ligand>
</feature>
<keyword evidence="6 8" id="KW-0418">Kinase</keyword>
<evidence type="ECO:0000256" key="2">
    <source>
        <dbReference type="ARBA" id="ARBA00022605"/>
    </source>
</evidence>
<dbReference type="SUPFAM" id="SSF88697">
    <property type="entry name" value="PUA domain-like"/>
    <property type="match status" value="1"/>
</dbReference>
<comment type="catalytic activity">
    <reaction evidence="8">
        <text>L-glutamate + ATP = L-glutamyl 5-phosphate + ADP</text>
        <dbReference type="Rhea" id="RHEA:14877"/>
        <dbReference type="ChEBI" id="CHEBI:29985"/>
        <dbReference type="ChEBI" id="CHEBI:30616"/>
        <dbReference type="ChEBI" id="CHEBI:58274"/>
        <dbReference type="ChEBI" id="CHEBI:456216"/>
        <dbReference type="EC" id="2.7.2.11"/>
    </reaction>
</comment>
<dbReference type="InterPro" id="IPR041739">
    <property type="entry name" value="G5K_ProB"/>
</dbReference>
<keyword evidence="12" id="KW-1185">Reference proteome</keyword>
<accession>A0A8E0NC20</accession>
<dbReference type="GO" id="GO:0005829">
    <property type="term" value="C:cytosol"/>
    <property type="evidence" value="ECO:0007669"/>
    <property type="project" value="TreeGrafter"/>
</dbReference>
<feature type="compositionally biased region" description="Low complexity" evidence="9">
    <location>
        <begin position="10"/>
        <end position="21"/>
    </location>
</feature>
<dbReference type="InterPro" id="IPR019797">
    <property type="entry name" value="Glutamate_5-kinase_CS"/>
</dbReference>
<dbReference type="FunFam" id="3.40.1160.10:FF:000018">
    <property type="entry name" value="Glutamate 5-kinase"/>
    <property type="match status" value="1"/>
</dbReference>
<reference evidence="12" key="1">
    <citation type="journal article" date="2013" name="Genome Announc.">
        <title>Draft Genome Sequence of the Dimorphic Prosthecate Bacterium Brevundimonas abyssalis TAR-001T.</title>
        <authorList>
            <person name="Tsubouchi T."/>
            <person name="Nishi S."/>
            <person name="Usui K."/>
            <person name="Shimane Y."/>
            <person name="Takaki Y."/>
            <person name="Maruyama T."/>
            <person name="Hatada Y."/>
        </authorList>
    </citation>
    <scope>NUCLEOTIDE SEQUENCE [LARGE SCALE GENOMIC DNA]</scope>
    <source>
        <strain evidence="12">TAR-001</strain>
    </source>
</reference>
<comment type="subcellular location">
    <subcellularLocation>
        <location evidence="8">Cytoplasm</location>
    </subcellularLocation>
</comment>